<keyword evidence="2" id="KW-1185">Reference proteome</keyword>
<reference evidence="1" key="1">
    <citation type="submission" date="2022-07" db="EMBL/GenBank/DDBJ databases">
        <title>Genome Sequence of Phlebia brevispora.</title>
        <authorList>
            <person name="Buettner E."/>
        </authorList>
    </citation>
    <scope>NUCLEOTIDE SEQUENCE</scope>
    <source>
        <strain evidence="1">MPL23</strain>
    </source>
</reference>
<evidence type="ECO:0000313" key="2">
    <source>
        <dbReference type="Proteomes" id="UP001148662"/>
    </source>
</evidence>
<name>A0ACC1TAA0_9APHY</name>
<dbReference type="EMBL" id="JANHOG010000206">
    <property type="protein sequence ID" value="KAJ3556841.1"/>
    <property type="molecule type" value="Genomic_DNA"/>
</dbReference>
<evidence type="ECO:0000313" key="1">
    <source>
        <dbReference type="EMBL" id="KAJ3556841.1"/>
    </source>
</evidence>
<proteinExistence type="predicted"/>
<organism evidence="1 2">
    <name type="scientific">Phlebia brevispora</name>
    <dbReference type="NCBI Taxonomy" id="194682"/>
    <lineage>
        <taxon>Eukaryota</taxon>
        <taxon>Fungi</taxon>
        <taxon>Dikarya</taxon>
        <taxon>Basidiomycota</taxon>
        <taxon>Agaricomycotina</taxon>
        <taxon>Agaricomycetes</taxon>
        <taxon>Polyporales</taxon>
        <taxon>Meruliaceae</taxon>
        <taxon>Phlebia</taxon>
    </lineage>
</organism>
<gene>
    <name evidence="1" type="ORF">NM688_g1800</name>
</gene>
<protein>
    <submittedName>
        <fullName evidence="1">Uncharacterized protein</fullName>
    </submittedName>
</protein>
<accession>A0ACC1TAA0</accession>
<dbReference type="Proteomes" id="UP001148662">
    <property type="component" value="Unassembled WGS sequence"/>
</dbReference>
<comment type="caution">
    <text evidence="1">The sequence shown here is derived from an EMBL/GenBank/DDBJ whole genome shotgun (WGS) entry which is preliminary data.</text>
</comment>
<sequence>MTASLQDVANKTFDYVIIGGGAAGLTVAARLSEDLDMSVCVLEAGDANLSDPMLLRPAGYRTHLGNKLYDWNHQTTKQKFLKDRTSAWARRSSPVSSRNVWKFNDDSIRGRGLGGSSAINFMAYTKPPVKEIDDFERLGNPEEFVEPPENVQKDFGIKFDEWNVGREALSQMDGDPSGAYYAPNTHDPRTHTRSYATTAHYLPNRDRPNLIVLVQARANRLILKQADTSTATVITTAVEFKYAGQTHTVHVEKEAIVAAGALRSPKLLELSGIGKREVLEGVGVPVLVDLPGVGENMQDHIVAATSFELNDEVEWETFDVLRDPAQLAKQVALYEKGEGVFTSGIINFAFVPLDTITSREHAEAIYKKAQDLLASVDPVKNPGLKEQYEIMVHRLEPGKGAPGSEFIMIPGDLFYARCGVPGKRYIAINAGVSYVFSRGSVHIISSDPSIETELNPHYDECDINFDMFVEDIKFVRMIAATSPMKDLITKEHKPGAEIQTDEQIRDWLIENFMTTWHTTGTCSMLPREKNGVVDPSLKVYGTSNVRVVDFSVVPLHFASHTQSVVYGMAEQAADIIKGKVTA</sequence>